<feature type="transmembrane region" description="Helical" evidence="1">
    <location>
        <begin position="32"/>
        <end position="52"/>
    </location>
</feature>
<accession>A0A9X3FNS0</accession>
<dbReference type="Proteomes" id="UP001146670">
    <property type="component" value="Unassembled WGS sequence"/>
</dbReference>
<evidence type="ECO:0000313" key="2">
    <source>
        <dbReference type="EMBL" id="MCZ0726143.1"/>
    </source>
</evidence>
<dbReference type="EMBL" id="JAPRFR010000002">
    <property type="protein sequence ID" value="MCZ0726143.1"/>
    <property type="molecule type" value="Genomic_DNA"/>
</dbReference>
<dbReference type="AlphaFoldDB" id="A0A9X3FNS0"/>
<feature type="transmembrane region" description="Helical" evidence="1">
    <location>
        <begin position="9"/>
        <end position="26"/>
    </location>
</feature>
<name>A0A9X3FNS0_9LACT</name>
<keyword evidence="3" id="KW-1185">Reference proteome</keyword>
<reference evidence="2" key="1">
    <citation type="submission" date="2022-12" db="EMBL/GenBank/DDBJ databases">
        <title>Description and comparative metabolic analysis of Aerococcus sp. nov., isolated from the feces of a pig.</title>
        <authorList>
            <person name="Chang Y.-H."/>
        </authorList>
    </citation>
    <scope>NUCLEOTIDE SEQUENCE</scope>
    <source>
        <strain evidence="2">YH-aer222</strain>
    </source>
</reference>
<keyword evidence="1" id="KW-0812">Transmembrane</keyword>
<proteinExistence type="predicted"/>
<protein>
    <submittedName>
        <fullName evidence="2">Uncharacterized protein</fullName>
    </submittedName>
</protein>
<dbReference type="RefSeq" id="WP_268752468.1">
    <property type="nucleotide sequence ID" value="NZ_JAPRFQ010000002.1"/>
</dbReference>
<keyword evidence="1" id="KW-0472">Membrane</keyword>
<organism evidence="2 3">
    <name type="scientific">Aerococcus kribbianus</name>
    <dbReference type="NCBI Taxonomy" id="2999064"/>
    <lineage>
        <taxon>Bacteria</taxon>
        <taxon>Bacillati</taxon>
        <taxon>Bacillota</taxon>
        <taxon>Bacilli</taxon>
        <taxon>Lactobacillales</taxon>
        <taxon>Aerococcaceae</taxon>
        <taxon>Aerococcus</taxon>
    </lineage>
</organism>
<evidence type="ECO:0000256" key="1">
    <source>
        <dbReference type="SAM" id="Phobius"/>
    </source>
</evidence>
<sequence length="54" mass="5981">MKLEMRDRFALIVGVQLLATVIFGLWTLNNIMFGYIALTLGISCLVQLAAIIPD</sequence>
<comment type="caution">
    <text evidence="2">The sequence shown here is derived from an EMBL/GenBank/DDBJ whole genome shotgun (WGS) entry which is preliminary data.</text>
</comment>
<keyword evidence="1" id="KW-1133">Transmembrane helix</keyword>
<gene>
    <name evidence="2" type="ORF">OW157_06090</name>
</gene>
<evidence type="ECO:0000313" key="3">
    <source>
        <dbReference type="Proteomes" id="UP001146670"/>
    </source>
</evidence>